<dbReference type="SUPFAM" id="SSF47413">
    <property type="entry name" value="lambda repressor-like DNA-binding domains"/>
    <property type="match status" value="1"/>
</dbReference>
<reference evidence="3" key="1">
    <citation type="journal article" date="2019" name="Int. J. Syst. Evol. Microbiol.">
        <title>The Global Catalogue of Microorganisms (GCM) 10K type strain sequencing project: providing services to taxonomists for standard genome sequencing and annotation.</title>
        <authorList>
            <consortium name="The Broad Institute Genomics Platform"/>
            <consortium name="The Broad Institute Genome Sequencing Center for Infectious Disease"/>
            <person name="Wu L."/>
            <person name="Ma J."/>
        </authorList>
    </citation>
    <scope>NUCLEOTIDE SEQUENCE [LARGE SCALE GENOMIC DNA]</scope>
    <source>
        <strain evidence="3">JCM 18542</strain>
    </source>
</reference>
<comment type="caution">
    <text evidence="2">The sequence shown here is derived from an EMBL/GenBank/DDBJ whole genome shotgun (WGS) entry which is preliminary data.</text>
</comment>
<dbReference type="Proteomes" id="UP001500839">
    <property type="component" value="Unassembled WGS sequence"/>
</dbReference>
<feature type="domain" description="HTH cro/C1-type" evidence="1">
    <location>
        <begin position="10"/>
        <end position="42"/>
    </location>
</feature>
<dbReference type="Gene3D" id="1.10.260.40">
    <property type="entry name" value="lambda repressor-like DNA-binding domains"/>
    <property type="match status" value="1"/>
</dbReference>
<keyword evidence="3" id="KW-1185">Reference proteome</keyword>
<dbReference type="InterPro" id="IPR010982">
    <property type="entry name" value="Lambda_DNA-bd_dom_sf"/>
</dbReference>
<organism evidence="2 3">
    <name type="scientific">Tomitella cavernea</name>
    <dbReference type="NCBI Taxonomy" id="1387982"/>
    <lineage>
        <taxon>Bacteria</taxon>
        <taxon>Bacillati</taxon>
        <taxon>Actinomycetota</taxon>
        <taxon>Actinomycetes</taxon>
        <taxon>Mycobacteriales</taxon>
        <taxon>Tomitella</taxon>
    </lineage>
</organism>
<dbReference type="InterPro" id="IPR001387">
    <property type="entry name" value="Cro/C1-type_HTH"/>
</dbReference>
<gene>
    <name evidence="2" type="ORF">GCM10023353_38270</name>
</gene>
<evidence type="ECO:0000313" key="2">
    <source>
        <dbReference type="EMBL" id="GAA4825495.1"/>
    </source>
</evidence>
<dbReference type="CDD" id="cd00093">
    <property type="entry name" value="HTH_XRE"/>
    <property type="match status" value="1"/>
</dbReference>
<dbReference type="RefSeq" id="WP_200175881.1">
    <property type="nucleotide sequence ID" value="NZ_BAABKQ010000002.1"/>
</dbReference>
<dbReference type="Pfam" id="PF01381">
    <property type="entry name" value="HTH_3"/>
    <property type="match status" value="1"/>
</dbReference>
<evidence type="ECO:0000259" key="1">
    <source>
        <dbReference type="PROSITE" id="PS50943"/>
    </source>
</evidence>
<dbReference type="EMBL" id="BAABKQ010000002">
    <property type="protein sequence ID" value="GAA4825495.1"/>
    <property type="molecule type" value="Genomic_DNA"/>
</dbReference>
<name>A0ABP9D1V3_9ACTN</name>
<proteinExistence type="predicted"/>
<evidence type="ECO:0000313" key="3">
    <source>
        <dbReference type="Proteomes" id="UP001500839"/>
    </source>
</evidence>
<accession>A0ABP9D1V3</accession>
<sequence>MSTMLSPARLTMLRMESGLPRDDLARILGVDLRRYRRWESGKETIPAGIATDLAALRSAAADAARALVADRAADAGPAPLVLASPDDDAAFHAAWPEHAGMPARWWWHVAAIVERYGVPIERGNTYSR</sequence>
<protein>
    <recommendedName>
        <fullName evidence="1">HTH cro/C1-type domain-containing protein</fullName>
    </recommendedName>
</protein>
<dbReference type="PROSITE" id="PS50943">
    <property type="entry name" value="HTH_CROC1"/>
    <property type="match status" value="1"/>
</dbReference>